<keyword evidence="2" id="KW-1185">Reference proteome</keyword>
<protein>
    <submittedName>
        <fullName evidence="1">Uncharacterized protein</fullName>
    </submittedName>
</protein>
<dbReference type="Proteomes" id="UP000499080">
    <property type="component" value="Unassembled WGS sequence"/>
</dbReference>
<evidence type="ECO:0000313" key="1">
    <source>
        <dbReference type="EMBL" id="GBN68536.1"/>
    </source>
</evidence>
<organism evidence="1 2">
    <name type="scientific">Araneus ventricosus</name>
    <name type="common">Orbweaver spider</name>
    <name type="synonym">Epeira ventricosa</name>
    <dbReference type="NCBI Taxonomy" id="182803"/>
    <lineage>
        <taxon>Eukaryota</taxon>
        <taxon>Metazoa</taxon>
        <taxon>Ecdysozoa</taxon>
        <taxon>Arthropoda</taxon>
        <taxon>Chelicerata</taxon>
        <taxon>Arachnida</taxon>
        <taxon>Araneae</taxon>
        <taxon>Araneomorphae</taxon>
        <taxon>Entelegynae</taxon>
        <taxon>Araneoidea</taxon>
        <taxon>Araneidae</taxon>
        <taxon>Araneus</taxon>
    </lineage>
</organism>
<name>A0A4Y2QZ83_ARAVE</name>
<proteinExistence type="predicted"/>
<dbReference type="AlphaFoldDB" id="A0A4Y2QZ83"/>
<dbReference type="EMBL" id="BGPR01015244">
    <property type="protein sequence ID" value="GBN68536.1"/>
    <property type="molecule type" value="Genomic_DNA"/>
</dbReference>
<reference evidence="1 2" key="1">
    <citation type="journal article" date="2019" name="Sci. Rep.">
        <title>Orb-weaving spider Araneus ventricosus genome elucidates the spidroin gene catalogue.</title>
        <authorList>
            <person name="Kono N."/>
            <person name="Nakamura H."/>
            <person name="Ohtoshi R."/>
            <person name="Moran D.A.P."/>
            <person name="Shinohara A."/>
            <person name="Yoshida Y."/>
            <person name="Fujiwara M."/>
            <person name="Mori M."/>
            <person name="Tomita M."/>
            <person name="Arakawa K."/>
        </authorList>
    </citation>
    <scope>NUCLEOTIDE SEQUENCE [LARGE SCALE GENOMIC DNA]</scope>
</reference>
<comment type="caution">
    <text evidence="1">The sequence shown here is derived from an EMBL/GenBank/DDBJ whole genome shotgun (WGS) entry which is preliminary data.</text>
</comment>
<evidence type="ECO:0000313" key="2">
    <source>
        <dbReference type="Proteomes" id="UP000499080"/>
    </source>
</evidence>
<accession>A0A4Y2QZ83</accession>
<gene>
    <name evidence="1" type="ORF">AVEN_139179_1</name>
</gene>
<sequence length="91" mass="10777">MIKKLAAPKPIHLTPNFYTIPTKRRLTRSRSSVTLISTKILIKVIEVECRIRDPPETATQPPDHRPLYKRKLGKKHLREFIYKNKSHFFLK</sequence>